<name>A0A0E9XIR2_ANGAN</name>
<dbReference type="AlphaFoldDB" id="A0A0E9XIR2"/>
<protein>
    <submittedName>
        <fullName evidence="1">Uncharacterized protein</fullName>
    </submittedName>
</protein>
<accession>A0A0E9XIR2</accession>
<dbReference type="EMBL" id="GBXM01006999">
    <property type="protein sequence ID" value="JAI01579.1"/>
    <property type="molecule type" value="Transcribed_RNA"/>
</dbReference>
<reference evidence="1" key="1">
    <citation type="submission" date="2014-11" db="EMBL/GenBank/DDBJ databases">
        <authorList>
            <person name="Amaro Gonzalez C."/>
        </authorList>
    </citation>
    <scope>NUCLEOTIDE SEQUENCE</scope>
</reference>
<reference evidence="1" key="2">
    <citation type="journal article" date="2015" name="Fish Shellfish Immunol.">
        <title>Early steps in the European eel (Anguilla anguilla)-Vibrio vulnificus interaction in the gills: Role of the RtxA13 toxin.</title>
        <authorList>
            <person name="Callol A."/>
            <person name="Pajuelo D."/>
            <person name="Ebbesson L."/>
            <person name="Teles M."/>
            <person name="MacKenzie S."/>
            <person name="Amaro C."/>
        </authorList>
    </citation>
    <scope>NUCLEOTIDE SEQUENCE</scope>
</reference>
<sequence length="36" mass="4338">MSLHRMLKLSRQAREFRAQSPTQLTTYKELLYVLPM</sequence>
<organism evidence="1">
    <name type="scientific">Anguilla anguilla</name>
    <name type="common">European freshwater eel</name>
    <name type="synonym">Muraena anguilla</name>
    <dbReference type="NCBI Taxonomy" id="7936"/>
    <lineage>
        <taxon>Eukaryota</taxon>
        <taxon>Metazoa</taxon>
        <taxon>Chordata</taxon>
        <taxon>Craniata</taxon>
        <taxon>Vertebrata</taxon>
        <taxon>Euteleostomi</taxon>
        <taxon>Actinopterygii</taxon>
        <taxon>Neopterygii</taxon>
        <taxon>Teleostei</taxon>
        <taxon>Anguilliformes</taxon>
        <taxon>Anguillidae</taxon>
        <taxon>Anguilla</taxon>
    </lineage>
</organism>
<proteinExistence type="predicted"/>
<evidence type="ECO:0000313" key="1">
    <source>
        <dbReference type="EMBL" id="JAI01579.1"/>
    </source>
</evidence>